<accession>A0ABY5GMW6</accession>
<dbReference type="SMART" id="SM00342">
    <property type="entry name" value="HTH_ARAC"/>
    <property type="match status" value="1"/>
</dbReference>
<dbReference type="EMBL" id="CP101509">
    <property type="protein sequence ID" value="UTV30668.1"/>
    <property type="molecule type" value="Genomic_DNA"/>
</dbReference>
<dbReference type="InterPro" id="IPR009057">
    <property type="entry name" value="Homeodomain-like_sf"/>
</dbReference>
<dbReference type="Proteomes" id="UP001057998">
    <property type="component" value="Chromosome 2"/>
</dbReference>
<dbReference type="PROSITE" id="PS01124">
    <property type="entry name" value="HTH_ARAC_FAMILY_2"/>
    <property type="match status" value="1"/>
</dbReference>
<dbReference type="RefSeq" id="WP_255392033.1">
    <property type="nucleotide sequence ID" value="NZ_CP101509.1"/>
</dbReference>
<dbReference type="PANTHER" id="PTHR46796">
    <property type="entry name" value="HTH-TYPE TRANSCRIPTIONAL ACTIVATOR RHAS-RELATED"/>
    <property type="match status" value="1"/>
</dbReference>
<dbReference type="InterPro" id="IPR050204">
    <property type="entry name" value="AraC_XylS_family_regulators"/>
</dbReference>
<keyword evidence="6" id="KW-1185">Reference proteome</keyword>
<dbReference type="SUPFAM" id="SSF46689">
    <property type="entry name" value="Homeodomain-like"/>
    <property type="match status" value="2"/>
</dbReference>
<evidence type="ECO:0000313" key="5">
    <source>
        <dbReference type="EMBL" id="UTV30668.1"/>
    </source>
</evidence>
<organism evidence="5 6">
    <name type="scientific">Photobacterium atrarenae</name>
    <dbReference type="NCBI Taxonomy" id="865757"/>
    <lineage>
        <taxon>Bacteria</taxon>
        <taxon>Pseudomonadati</taxon>
        <taxon>Pseudomonadota</taxon>
        <taxon>Gammaproteobacteria</taxon>
        <taxon>Vibrionales</taxon>
        <taxon>Vibrionaceae</taxon>
        <taxon>Photobacterium</taxon>
    </lineage>
</organism>
<dbReference type="Pfam" id="PF12833">
    <property type="entry name" value="HTH_18"/>
    <property type="match status" value="1"/>
</dbReference>
<gene>
    <name evidence="5" type="ORF">NNL38_19080</name>
</gene>
<keyword evidence="3" id="KW-0804">Transcription</keyword>
<evidence type="ECO:0000256" key="1">
    <source>
        <dbReference type="ARBA" id="ARBA00023015"/>
    </source>
</evidence>
<dbReference type="InterPro" id="IPR018060">
    <property type="entry name" value="HTH_AraC"/>
</dbReference>
<keyword evidence="2" id="KW-0238">DNA-binding</keyword>
<keyword evidence="1" id="KW-0805">Transcription regulation</keyword>
<evidence type="ECO:0000256" key="2">
    <source>
        <dbReference type="ARBA" id="ARBA00023125"/>
    </source>
</evidence>
<proteinExistence type="predicted"/>
<reference evidence="5" key="1">
    <citation type="submission" date="2022-07" db="EMBL/GenBank/DDBJ databases">
        <title>Genome sequencing of Photobacterium atrarenae GJH2-4.</title>
        <authorList>
            <person name="Park S.-J."/>
        </authorList>
    </citation>
    <scope>NUCLEOTIDE SEQUENCE</scope>
    <source>
        <strain evidence="5">GJH2-4</strain>
    </source>
</reference>
<protein>
    <submittedName>
        <fullName evidence="5">Helix-turn-helix domain-containing protein</fullName>
    </submittedName>
</protein>
<feature type="domain" description="HTH araC/xylS-type" evidence="4">
    <location>
        <begin position="175"/>
        <end position="279"/>
    </location>
</feature>
<sequence length="295" mass="33374">MNTWKHPPANPALAPLIDSYWLLEYCHDDADRPQPLLIPNPSCHLILTPPAEIHHYQLPGQDGGQDSTVVGPHLLTPFTQALTIRDNPQVLRLGVKFQPGAQYRLMGLNGKAQTNQIIGQPATKYPALDALIQPETLSELLSQRDHPEAVVAELDRHFTALLTGSPDDRHSRLVQQALRLLVPTIDHRDESRPSCELAQMLGCSQRTLERAFIRVTGLTMKQYLMMQRLDELFLYLYRHPDHPPDWTDIAARFGFSDQPHLSRQLRRAIGATPGHYLDARNLIIDIYGDFGIEDE</sequence>
<dbReference type="InterPro" id="IPR046532">
    <property type="entry name" value="DUF6597"/>
</dbReference>
<dbReference type="Pfam" id="PF20240">
    <property type="entry name" value="DUF6597"/>
    <property type="match status" value="1"/>
</dbReference>
<dbReference type="Gene3D" id="1.10.10.60">
    <property type="entry name" value="Homeodomain-like"/>
    <property type="match status" value="1"/>
</dbReference>
<evidence type="ECO:0000313" key="6">
    <source>
        <dbReference type="Proteomes" id="UP001057998"/>
    </source>
</evidence>
<evidence type="ECO:0000256" key="3">
    <source>
        <dbReference type="ARBA" id="ARBA00023163"/>
    </source>
</evidence>
<evidence type="ECO:0000259" key="4">
    <source>
        <dbReference type="PROSITE" id="PS01124"/>
    </source>
</evidence>
<name>A0ABY5GMW6_9GAMM</name>